<feature type="region of interest" description="Disordered" evidence="1">
    <location>
        <begin position="190"/>
        <end position="295"/>
    </location>
</feature>
<feature type="region of interest" description="Disordered" evidence="1">
    <location>
        <begin position="369"/>
        <end position="468"/>
    </location>
</feature>
<feature type="compositionally biased region" description="Basic and acidic residues" evidence="1">
    <location>
        <begin position="490"/>
        <end position="499"/>
    </location>
</feature>
<feature type="compositionally biased region" description="Low complexity" evidence="1">
    <location>
        <begin position="207"/>
        <end position="228"/>
    </location>
</feature>
<dbReference type="EMBL" id="JAULSW010000001">
    <property type="protein sequence ID" value="KAK3394514.1"/>
    <property type="molecule type" value="Genomic_DNA"/>
</dbReference>
<evidence type="ECO:0000256" key="1">
    <source>
        <dbReference type="SAM" id="MobiDB-lite"/>
    </source>
</evidence>
<name>A0AAE0P719_9PEZI</name>
<feature type="compositionally biased region" description="Basic residues" evidence="1">
    <location>
        <begin position="88"/>
        <end position="99"/>
    </location>
</feature>
<feature type="compositionally biased region" description="Polar residues" evidence="1">
    <location>
        <begin position="77"/>
        <end position="87"/>
    </location>
</feature>
<feature type="compositionally biased region" description="Polar residues" evidence="1">
    <location>
        <begin position="697"/>
        <end position="718"/>
    </location>
</feature>
<sequence>MAKNESSGRRAVNFTAAPPGSSVNLLFPTITLKTVQGSFSKIKNPFLVLDQTSAEEKPNSTSANSSPSLSSLNSASVVESKTPTSSNRQKKSAQLHISKTKSKALTFRHRQHLKKFIRHQVLRERQIARRTKALSKLEKLYRCNSASDRAFDSYSARRLLWKLKRSSLLSIDLSELSSVAGGDESIEYETAQNVIPATTGEGNTSRSGSEPLESEVVLSSTQSSTQSSADETSKSDHSEDSAESISTNVTTPEPESTQFQTKMAGFSTKMQLKQSRKTDSTAKSPIADSKADGAKEVHVAAESSAAKIKSSAFEDAAADSLFTKKRIKIKAKTNELAAKDADAEKSTTTLKVVGAADEATGAVVANELGLTTETKSKKRKLNGKDAQDRGEKGSSEPNRKKSKAEKAKAEAEKAKSESKKRKLDGKAAQDCGEEGSTEPSLKKAKAEKAKVEMTGSEGKSLATPASNVTQKEYFEQRAYEMNSNPLGFDDGVRDDPRPGMREKIMKRFRKFRNRQPSPPPLVMSGALSVDTTAAKSNNRPGPDRLSKKLLKKLHKEGVAQRVETMKTAGKNHGNVMGESSASARSPPQKYSARSQKFNKSHCSEAPTMSGAIDIGNATAPARSSPRSGDHFNLKSGQTYSPKSQKLTSSPPVPVMIGAISTANANMTIKAAPSARSQGELFSQKFGRKYSPKAQKLDSGSQVPMMSGAMTTTNATSSPQSPPKSDGQFRQEFGRKHLATSQKFSKSSSSQVPMMSGTISAANSHKKRED</sequence>
<dbReference type="AlphaFoldDB" id="A0AAE0P719"/>
<reference evidence="2" key="1">
    <citation type="journal article" date="2023" name="Mol. Phylogenet. Evol.">
        <title>Genome-scale phylogeny and comparative genomics of the fungal order Sordariales.</title>
        <authorList>
            <person name="Hensen N."/>
            <person name="Bonometti L."/>
            <person name="Westerberg I."/>
            <person name="Brannstrom I.O."/>
            <person name="Guillou S."/>
            <person name="Cros-Aarteil S."/>
            <person name="Calhoun S."/>
            <person name="Haridas S."/>
            <person name="Kuo A."/>
            <person name="Mondo S."/>
            <person name="Pangilinan J."/>
            <person name="Riley R."/>
            <person name="LaButti K."/>
            <person name="Andreopoulos B."/>
            <person name="Lipzen A."/>
            <person name="Chen C."/>
            <person name="Yan M."/>
            <person name="Daum C."/>
            <person name="Ng V."/>
            <person name="Clum A."/>
            <person name="Steindorff A."/>
            <person name="Ohm R.A."/>
            <person name="Martin F."/>
            <person name="Silar P."/>
            <person name="Natvig D.O."/>
            <person name="Lalanne C."/>
            <person name="Gautier V."/>
            <person name="Ament-Velasquez S.L."/>
            <person name="Kruys A."/>
            <person name="Hutchinson M.I."/>
            <person name="Powell A.J."/>
            <person name="Barry K."/>
            <person name="Miller A.N."/>
            <person name="Grigoriev I.V."/>
            <person name="Debuchy R."/>
            <person name="Gladieux P."/>
            <person name="Hiltunen Thoren M."/>
            <person name="Johannesson H."/>
        </authorList>
    </citation>
    <scope>NUCLEOTIDE SEQUENCE</scope>
    <source>
        <strain evidence="2">CBS 232.78</strain>
    </source>
</reference>
<feature type="region of interest" description="Disordered" evidence="1">
    <location>
        <begin position="509"/>
        <end position="651"/>
    </location>
</feature>
<feature type="compositionally biased region" description="Polar residues" evidence="1">
    <location>
        <begin position="243"/>
        <end position="261"/>
    </location>
</feature>
<feature type="compositionally biased region" description="Low complexity" evidence="1">
    <location>
        <begin position="740"/>
        <end position="750"/>
    </location>
</feature>
<proteinExistence type="predicted"/>
<gene>
    <name evidence="2" type="ORF">B0H63DRAFT_517637</name>
</gene>
<feature type="compositionally biased region" description="Low complexity" evidence="1">
    <location>
        <begin position="59"/>
        <end position="76"/>
    </location>
</feature>
<feature type="compositionally biased region" description="Basic and acidic residues" evidence="1">
    <location>
        <begin position="231"/>
        <end position="240"/>
    </location>
</feature>
<keyword evidence="3" id="KW-1185">Reference proteome</keyword>
<evidence type="ECO:0000313" key="3">
    <source>
        <dbReference type="Proteomes" id="UP001285441"/>
    </source>
</evidence>
<feature type="compositionally biased region" description="Polar residues" evidence="1">
    <location>
        <begin position="634"/>
        <end position="649"/>
    </location>
</feature>
<feature type="region of interest" description="Disordered" evidence="1">
    <location>
        <begin position="480"/>
        <end position="499"/>
    </location>
</feature>
<organism evidence="2 3">
    <name type="scientific">Podospora didyma</name>
    <dbReference type="NCBI Taxonomy" id="330526"/>
    <lineage>
        <taxon>Eukaryota</taxon>
        <taxon>Fungi</taxon>
        <taxon>Dikarya</taxon>
        <taxon>Ascomycota</taxon>
        <taxon>Pezizomycotina</taxon>
        <taxon>Sordariomycetes</taxon>
        <taxon>Sordariomycetidae</taxon>
        <taxon>Sordariales</taxon>
        <taxon>Podosporaceae</taxon>
        <taxon>Podospora</taxon>
    </lineage>
</organism>
<comment type="caution">
    <text evidence="2">The sequence shown here is derived from an EMBL/GenBank/DDBJ whole genome shotgun (WGS) entry which is preliminary data.</text>
</comment>
<feature type="compositionally biased region" description="Basic and acidic residues" evidence="1">
    <location>
        <begin position="440"/>
        <end position="451"/>
    </location>
</feature>
<feature type="compositionally biased region" description="Polar residues" evidence="1">
    <location>
        <begin position="190"/>
        <end position="206"/>
    </location>
</feature>
<feature type="compositionally biased region" description="Polar residues" evidence="1">
    <location>
        <begin position="529"/>
        <end position="539"/>
    </location>
</feature>
<accession>A0AAE0P719</accession>
<feature type="region of interest" description="Disordered" evidence="1">
    <location>
        <begin position="672"/>
        <end position="769"/>
    </location>
</feature>
<feature type="compositionally biased region" description="Basic and acidic residues" evidence="1">
    <location>
        <begin position="382"/>
        <end position="417"/>
    </location>
</feature>
<feature type="region of interest" description="Disordered" evidence="1">
    <location>
        <begin position="56"/>
        <end position="99"/>
    </location>
</feature>
<dbReference type="Proteomes" id="UP001285441">
    <property type="component" value="Unassembled WGS sequence"/>
</dbReference>
<evidence type="ECO:0000313" key="2">
    <source>
        <dbReference type="EMBL" id="KAK3394514.1"/>
    </source>
</evidence>
<protein>
    <submittedName>
        <fullName evidence="2">Uncharacterized protein</fullName>
    </submittedName>
</protein>
<reference evidence="2" key="2">
    <citation type="submission" date="2023-06" db="EMBL/GenBank/DDBJ databases">
        <authorList>
            <consortium name="Lawrence Berkeley National Laboratory"/>
            <person name="Haridas S."/>
            <person name="Hensen N."/>
            <person name="Bonometti L."/>
            <person name="Westerberg I."/>
            <person name="Brannstrom I.O."/>
            <person name="Guillou S."/>
            <person name="Cros-Aarteil S."/>
            <person name="Calhoun S."/>
            <person name="Kuo A."/>
            <person name="Mondo S."/>
            <person name="Pangilinan J."/>
            <person name="Riley R."/>
            <person name="LaButti K."/>
            <person name="Andreopoulos B."/>
            <person name="Lipzen A."/>
            <person name="Chen C."/>
            <person name="Yanf M."/>
            <person name="Daum C."/>
            <person name="Ng V."/>
            <person name="Clum A."/>
            <person name="Steindorff A."/>
            <person name="Ohm R."/>
            <person name="Martin F."/>
            <person name="Silar P."/>
            <person name="Natvig D."/>
            <person name="Lalanne C."/>
            <person name="Gautier V."/>
            <person name="Ament-velasquez S.L."/>
            <person name="Kruys A."/>
            <person name="Hutchinson M.I."/>
            <person name="Powell A.J."/>
            <person name="Barry K."/>
            <person name="Miller A.N."/>
            <person name="Grigoriev I.V."/>
            <person name="Debuchy R."/>
            <person name="Gladieux P."/>
            <person name="Thoren M.H."/>
            <person name="Johannesson H."/>
        </authorList>
    </citation>
    <scope>NUCLEOTIDE SEQUENCE</scope>
    <source>
        <strain evidence="2">CBS 232.78</strain>
    </source>
</reference>